<dbReference type="RefSeq" id="WP_381020765.1">
    <property type="nucleotide sequence ID" value="NZ_JBHSNY010000004.1"/>
</dbReference>
<dbReference type="EMBL" id="JBHSNY010000004">
    <property type="protein sequence ID" value="MFC5634691.1"/>
    <property type="molecule type" value="Genomic_DNA"/>
</dbReference>
<sequence>MTQPPAVPCNAAQLHRFGDLQSAHGPHEWIVQPGMDPVRCPGAGEEPADPVALRDRIAEVLADALKPRYGGPQHNTPGGLPLTATAEEIRLHRAQPLADAVLAVLPAPVDRAAAPVKQRADCTELEWAEQERARFERLYTRESTRADLAEARANNAARDVDIYRKRLERLGEGYTEQRQRADRAETEAERLRTDRSAVCICGHTEAQHFEDVCLACDCGDYLTPGAAREVIARWREAATRKDAAPVDRAAVLNEAADVAERVAIKRHEQHEVEREQGALDVMTQLRRMAVEAQQDGAPS</sequence>
<protein>
    <submittedName>
        <fullName evidence="2">Uncharacterized protein</fullName>
    </submittedName>
</protein>
<proteinExistence type="predicted"/>
<reference evidence="3" key="1">
    <citation type="journal article" date="2019" name="Int. J. Syst. Evol. Microbiol.">
        <title>The Global Catalogue of Microorganisms (GCM) 10K type strain sequencing project: providing services to taxonomists for standard genome sequencing and annotation.</title>
        <authorList>
            <consortium name="The Broad Institute Genomics Platform"/>
            <consortium name="The Broad Institute Genome Sequencing Center for Infectious Disease"/>
            <person name="Wu L."/>
            <person name="Ma J."/>
        </authorList>
    </citation>
    <scope>NUCLEOTIDE SEQUENCE [LARGE SCALE GENOMIC DNA]</scope>
    <source>
        <strain evidence="3">CGMCC 4.7248</strain>
    </source>
</reference>
<comment type="caution">
    <text evidence="2">The sequence shown here is derived from an EMBL/GenBank/DDBJ whole genome shotgun (WGS) entry which is preliminary data.</text>
</comment>
<accession>A0ABW0UQ86</accession>
<evidence type="ECO:0000256" key="1">
    <source>
        <dbReference type="SAM" id="Coils"/>
    </source>
</evidence>
<dbReference type="Proteomes" id="UP001596154">
    <property type="component" value="Unassembled WGS sequence"/>
</dbReference>
<keyword evidence="1" id="KW-0175">Coiled coil</keyword>
<feature type="coiled-coil region" evidence="1">
    <location>
        <begin position="146"/>
        <end position="194"/>
    </location>
</feature>
<evidence type="ECO:0000313" key="2">
    <source>
        <dbReference type="EMBL" id="MFC5634691.1"/>
    </source>
</evidence>
<evidence type="ECO:0000313" key="3">
    <source>
        <dbReference type="Proteomes" id="UP001596154"/>
    </source>
</evidence>
<name>A0ABW0UQ86_9ACTN</name>
<keyword evidence="3" id="KW-1185">Reference proteome</keyword>
<gene>
    <name evidence="2" type="ORF">ACFPZJ_13070</name>
</gene>
<organism evidence="2 3">
    <name type="scientific">Streptomyces bullii</name>
    <dbReference type="NCBI Taxonomy" id="349910"/>
    <lineage>
        <taxon>Bacteria</taxon>
        <taxon>Bacillati</taxon>
        <taxon>Actinomycetota</taxon>
        <taxon>Actinomycetes</taxon>
        <taxon>Kitasatosporales</taxon>
        <taxon>Streptomycetaceae</taxon>
        <taxon>Streptomyces</taxon>
    </lineage>
</organism>